<dbReference type="PANTHER" id="PTHR14465:SF0">
    <property type="entry name" value="IQ DOMAIN-CONTAINING PROTEIN H"/>
    <property type="match status" value="1"/>
</dbReference>
<dbReference type="Proteomes" id="UP000230750">
    <property type="component" value="Unassembled WGS sequence"/>
</dbReference>
<dbReference type="Pfam" id="PF24923">
    <property type="entry name" value="ATP-grasp_IQCH"/>
    <property type="match status" value="1"/>
</dbReference>
<dbReference type="STRING" id="307972.A0A2G8KK15"/>
<dbReference type="InterPro" id="IPR000048">
    <property type="entry name" value="IQ_motif_EF-hand-BS"/>
</dbReference>
<name>A0A2G8KK15_STIJA</name>
<reference evidence="2 3" key="1">
    <citation type="journal article" date="2017" name="PLoS Biol.">
        <title>The sea cucumber genome provides insights into morphological evolution and visceral regeneration.</title>
        <authorList>
            <person name="Zhang X."/>
            <person name="Sun L."/>
            <person name="Yuan J."/>
            <person name="Sun Y."/>
            <person name="Gao Y."/>
            <person name="Zhang L."/>
            <person name="Li S."/>
            <person name="Dai H."/>
            <person name="Hamel J.F."/>
            <person name="Liu C."/>
            <person name="Yu Y."/>
            <person name="Liu S."/>
            <person name="Lin W."/>
            <person name="Guo K."/>
            <person name="Jin S."/>
            <person name="Xu P."/>
            <person name="Storey K.B."/>
            <person name="Huan P."/>
            <person name="Zhang T."/>
            <person name="Zhou Y."/>
            <person name="Zhang J."/>
            <person name="Lin C."/>
            <person name="Li X."/>
            <person name="Xing L."/>
            <person name="Huo D."/>
            <person name="Sun M."/>
            <person name="Wang L."/>
            <person name="Mercier A."/>
            <person name="Li F."/>
            <person name="Yang H."/>
            <person name="Xiang J."/>
        </authorList>
    </citation>
    <scope>NUCLEOTIDE SEQUENCE [LARGE SCALE GENOMIC DNA]</scope>
    <source>
        <strain evidence="2">Shaxun</strain>
        <tissue evidence="2">Muscle</tissue>
    </source>
</reference>
<dbReference type="AlphaFoldDB" id="A0A2G8KK15"/>
<sequence length="535" mass="60207">VPQVKAVTGSTVEHLAVLPRANRVDPQLNPPPIHEADARKGILSLIERGLIPPAAELTLDPNPVRHRAVELHDPTEKKDNKLGPGGFGDGTYNLAHVKVDVENLHQTSDSLAKQAAVSPIIAKPPPTTPAAEFKHLSHRFVIQNGRTRENGKDYLAFKQHFCLSWGSIVTTLKYLEKFMRSYAVPLAFINGDKLADLAIESELSKPPRRKDFLGVIINIDDVRTLIEKPGRRYKGHDGRDVAATKIQSTWRRYQDRLAYLDYRKQKWAAGVIALSWVMHVKMAKVKGQLKVRRRIELDAFRERFKGFQQSWKRVKSSRRVLVHVPSLGYSQKIRSTINDFNIIQNQQMGRLCDLLDPNVDVIYVSPVTINDETLQYYNKLLGLRSAVESGTVESQKDMSSRFTIIIPESVNSFPTHSMCLATFLKYSPRALRRIKSLVAGKEAYIVPGVMHKDDLSVAQELNLPVLGSEPEVAQLYSTKSGSKRIFASAGVAVPPSDYDVYSLQQLHESIAQLVTENLDVKTYLFKLDDEFDGRE</sequence>
<organism evidence="2 3">
    <name type="scientific">Stichopus japonicus</name>
    <name type="common">Sea cucumber</name>
    <dbReference type="NCBI Taxonomy" id="307972"/>
    <lineage>
        <taxon>Eukaryota</taxon>
        <taxon>Metazoa</taxon>
        <taxon>Echinodermata</taxon>
        <taxon>Eleutherozoa</taxon>
        <taxon>Echinozoa</taxon>
        <taxon>Holothuroidea</taxon>
        <taxon>Aspidochirotacea</taxon>
        <taxon>Aspidochirotida</taxon>
        <taxon>Stichopodidae</taxon>
        <taxon>Apostichopus</taxon>
    </lineage>
</organism>
<evidence type="ECO:0000313" key="2">
    <source>
        <dbReference type="EMBL" id="PIK48317.1"/>
    </source>
</evidence>
<protein>
    <submittedName>
        <fullName evidence="2">Putative IQ domain-containing protein H isoform X2</fullName>
    </submittedName>
</protein>
<dbReference type="PANTHER" id="PTHR14465">
    <property type="entry name" value="IQ DOMAIN-CONTAINING PROTEIN H"/>
    <property type="match status" value="1"/>
</dbReference>
<dbReference type="InterPro" id="IPR056855">
    <property type="entry name" value="ATP-grasp_IQCH"/>
</dbReference>
<dbReference type="Pfam" id="PF00612">
    <property type="entry name" value="IQ"/>
    <property type="match status" value="1"/>
</dbReference>
<dbReference type="EMBL" id="MRZV01000529">
    <property type="protein sequence ID" value="PIK48317.1"/>
    <property type="molecule type" value="Genomic_DNA"/>
</dbReference>
<feature type="non-terminal residue" evidence="2">
    <location>
        <position position="1"/>
    </location>
</feature>
<evidence type="ECO:0000259" key="1">
    <source>
        <dbReference type="Pfam" id="PF24923"/>
    </source>
</evidence>
<feature type="domain" description="IQCH-like ATP-grasp" evidence="1">
    <location>
        <begin position="470"/>
        <end position="534"/>
    </location>
</feature>
<dbReference type="OrthoDB" id="2117703at2759"/>
<dbReference type="InterPro" id="IPR038752">
    <property type="entry name" value="IQCH"/>
</dbReference>
<comment type="caution">
    <text evidence="2">The sequence shown here is derived from an EMBL/GenBank/DDBJ whole genome shotgun (WGS) entry which is preliminary data.</text>
</comment>
<accession>A0A2G8KK15</accession>
<dbReference type="PROSITE" id="PS50096">
    <property type="entry name" value="IQ"/>
    <property type="match status" value="1"/>
</dbReference>
<proteinExistence type="predicted"/>
<evidence type="ECO:0000313" key="3">
    <source>
        <dbReference type="Proteomes" id="UP000230750"/>
    </source>
</evidence>
<gene>
    <name evidence="2" type="ORF">BSL78_14822</name>
</gene>
<keyword evidence="3" id="KW-1185">Reference proteome</keyword>